<reference evidence="2" key="1">
    <citation type="submission" date="2021-01" db="EMBL/GenBank/DDBJ databases">
        <authorList>
            <consortium name="Genoscope - CEA"/>
            <person name="William W."/>
        </authorList>
    </citation>
    <scope>NUCLEOTIDE SEQUENCE</scope>
</reference>
<dbReference type="EMBL" id="CAJJDP010000006">
    <property type="protein sequence ID" value="CAD8136089.1"/>
    <property type="molecule type" value="Genomic_DNA"/>
</dbReference>
<protein>
    <submittedName>
        <fullName evidence="2">Uncharacterized protein</fullName>
    </submittedName>
</protein>
<keyword evidence="3" id="KW-1185">Reference proteome</keyword>
<keyword evidence="1" id="KW-1133">Transmembrane helix</keyword>
<proteinExistence type="predicted"/>
<gene>
    <name evidence="2" type="ORF">POCTA_138.1.T0070188</name>
</gene>
<organism evidence="2 3">
    <name type="scientific">Paramecium octaurelia</name>
    <dbReference type="NCBI Taxonomy" id="43137"/>
    <lineage>
        <taxon>Eukaryota</taxon>
        <taxon>Sar</taxon>
        <taxon>Alveolata</taxon>
        <taxon>Ciliophora</taxon>
        <taxon>Intramacronucleata</taxon>
        <taxon>Oligohymenophorea</taxon>
        <taxon>Peniculida</taxon>
        <taxon>Parameciidae</taxon>
        <taxon>Paramecium</taxon>
    </lineage>
</organism>
<accession>A0A8S1SAJ2</accession>
<keyword evidence="1" id="KW-0472">Membrane</keyword>
<name>A0A8S1SAJ2_PAROT</name>
<evidence type="ECO:0000256" key="1">
    <source>
        <dbReference type="SAM" id="Phobius"/>
    </source>
</evidence>
<feature type="transmembrane region" description="Helical" evidence="1">
    <location>
        <begin position="12"/>
        <end position="33"/>
    </location>
</feature>
<dbReference type="Proteomes" id="UP000683925">
    <property type="component" value="Unassembled WGS sequence"/>
</dbReference>
<feature type="transmembrane region" description="Helical" evidence="1">
    <location>
        <begin position="93"/>
        <end position="111"/>
    </location>
</feature>
<evidence type="ECO:0000313" key="3">
    <source>
        <dbReference type="Proteomes" id="UP000683925"/>
    </source>
</evidence>
<dbReference type="OrthoDB" id="10369591at2759"/>
<comment type="caution">
    <text evidence="2">The sequence shown here is derived from an EMBL/GenBank/DDBJ whole genome shotgun (WGS) entry which is preliminary data.</text>
</comment>
<sequence length="130" mass="15328">MLIKIGQVFYRVLIALNASTILFSGIWLTFLFFKKGELTLFNLQGPLKQNILIKEQFGFVSNDFGKSCMLFILSSYYHRCYKDLQFSYMISQFYNYLFLFYSLCFLISYIGKSCIRRKSNTSKEDLKSES</sequence>
<keyword evidence="1" id="KW-0812">Transmembrane</keyword>
<evidence type="ECO:0000313" key="2">
    <source>
        <dbReference type="EMBL" id="CAD8136089.1"/>
    </source>
</evidence>
<dbReference type="AlphaFoldDB" id="A0A8S1SAJ2"/>